<evidence type="ECO:0000256" key="2">
    <source>
        <dbReference type="ARBA" id="ARBA00022598"/>
    </source>
</evidence>
<dbReference type="PROSITE" id="PS00455">
    <property type="entry name" value="AMP_BINDING"/>
    <property type="match status" value="1"/>
</dbReference>
<comment type="similarity">
    <text evidence="1">Belongs to the ATP-dependent AMP-binding enzyme family.</text>
</comment>
<protein>
    <submittedName>
        <fullName evidence="5">Acyl--CoA ligase</fullName>
    </submittedName>
</protein>
<organism evidence="5 6">
    <name type="scientific">Dactylosporangium aurantiacum</name>
    <dbReference type="NCBI Taxonomy" id="35754"/>
    <lineage>
        <taxon>Bacteria</taxon>
        <taxon>Bacillati</taxon>
        <taxon>Actinomycetota</taxon>
        <taxon>Actinomycetes</taxon>
        <taxon>Micromonosporales</taxon>
        <taxon>Micromonosporaceae</taxon>
        <taxon>Dactylosporangium</taxon>
    </lineage>
</organism>
<gene>
    <name evidence="5" type="ORF">Daura_37890</name>
</gene>
<feature type="domain" description="AMP-binding enzyme C-terminal" evidence="4">
    <location>
        <begin position="441"/>
        <end position="515"/>
    </location>
</feature>
<proteinExistence type="inferred from homology"/>
<dbReference type="PANTHER" id="PTHR24096:SF149">
    <property type="entry name" value="AMP-BINDING DOMAIN-CONTAINING PROTEIN-RELATED"/>
    <property type="match status" value="1"/>
</dbReference>
<reference evidence="5" key="1">
    <citation type="submission" date="2021-04" db="EMBL/GenBank/DDBJ databases">
        <title>Dactylosporangium aurantiacum NRRL B-8018 full assembly.</title>
        <authorList>
            <person name="Hartkoorn R.C."/>
            <person name="Beaudoing E."/>
            <person name="Hot D."/>
        </authorList>
    </citation>
    <scope>NUCLEOTIDE SEQUENCE</scope>
    <source>
        <strain evidence="5">NRRL B-8018</strain>
    </source>
</reference>
<keyword evidence="6" id="KW-1185">Reference proteome</keyword>
<evidence type="ECO:0000313" key="5">
    <source>
        <dbReference type="EMBL" id="UWZ52387.1"/>
    </source>
</evidence>
<dbReference type="KEGG" id="daur:Daura_37890"/>
<evidence type="ECO:0000256" key="1">
    <source>
        <dbReference type="ARBA" id="ARBA00006432"/>
    </source>
</evidence>
<accession>A0A9Q9IE55</accession>
<dbReference type="Pfam" id="PF13193">
    <property type="entry name" value="AMP-binding_C"/>
    <property type="match status" value="1"/>
</dbReference>
<evidence type="ECO:0000259" key="3">
    <source>
        <dbReference type="Pfam" id="PF00501"/>
    </source>
</evidence>
<dbReference type="InterPro" id="IPR045851">
    <property type="entry name" value="AMP-bd_C_sf"/>
</dbReference>
<sequence length="532" mass="56302">MSAAYVTAGPPIRGTLDGLLGGPGVADLLTRAAHRDPDRVALRCGARQYTFAGLDDAVSRCAAVLRGLAAPGSVVAVAGVLDPVFAVGFLGAIRAGHVSAQVNPLLHEEALRHVLALSEAATAIVTPRMYRRLAGSRDWLPRLGRIVLTHRDAETAADAVPTLWDLMDGAPAGAGPAGSTAGDADPDAVACLQFTSGTTGPARAVRLSHRNLTVNAAQTAYGHRLSDTSVLFNYLPTFHLMHLTIGLAAGATHVLWPDEDVADAVRGAARCGATHFYSLPVRLIRLARDERLPGLRIPGLRAVLSGGSAVPPEVTEALQRHFAVPVTQGFGLAETSPSTHLGHLERPRTGSCGPPVPGTECRIVDVDTGVPLPPGGVGEIQVRGPQLMLGYLGRDRSRDVDADGWFATGDVGRVDEDGYLYVVDRIKDVFKCDNWLVSPSEIEATLRSHPAVADCVVFDHPDPDSGAVAHALAVVTDPATDPAGLMSFVNERQPYYAHLKDVELVDAIPRSATGKVQRRALRDAALERRRTR</sequence>
<dbReference type="Pfam" id="PF00501">
    <property type="entry name" value="AMP-binding"/>
    <property type="match status" value="1"/>
</dbReference>
<dbReference type="Gene3D" id="3.40.50.12780">
    <property type="entry name" value="N-terminal domain of ligase-like"/>
    <property type="match status" value="1"/>
</dbReference>
<dbReference type="InterPro" id="IPR042099">
    <property type="entry name" value="ANL_N_sf"/>
</dbReference>
<dbReference type="GO" id="GO:0016405">
    <property type="term" value="F:CoA-ligase activity"/>
    <property type="evidence" value="ECO:0007669"/>
    <property type="project" value="TreeGrafter"/>
</dbReference>
<evidence type="ECO:0000313" key="6">
    <source>
        <dbReference type="Proteomes" id="UP001058003"/>
    </source>
</evidence>
<dbReference type="InterPro" id="IPR000873">
    <property type="entry name" value="AMP-dep_synth/lig_dom"/>
</dbReference>
<dbReference type="OrthoDB" id="3465883at2"/>
<feature type="domain" description="AMP-dependent synthetase/ligase" evidence="3">
    <location>
        <begin position="30"/>
        <end position="392"/>
    </location>
</feature>
<dbReference type="InterPro" id="IPR025110">
    <property type="entry name" value="AMP-bd_C"/>
</dbReference>
<dbReference type="Proteomes" id="UP001058003">
    <property type="component" value="Chromosome"/>
</dbReference>
<dbReference type="Gene3D" id="3.30.300.30">
    <property type="match status" value="1"/>
</dbReference>
<dbReference type="EMBL" id="CP073767">
    <property type="protein sequence ID" value="UWZ52387.1"/>
    <property type="molecule type" value="Genomic_DNA"/>
</dbReference>
<dbReference type="SUPFAM" id="SSF56801">
    <property type="entry name" value="Acetyl-CoA synthetase-like"/>
    <property type="match status" value="1"/>
</dbReference>
<keyword evidence="2 5" id="KW-0436">Ligase</keyword>
<name>A0A9Q9IE55_9ACTN</name>
<evidence type="ECO:0000259" key="4">
    <source>
        <dbReference type="Pfam" id="PF13193"/>
    </source>
</evidence>
<dbReference type="InterPro" id="IPR020845">
    <property type="entry name" value="AMP-binding_CS"/>
</dbReference>
<dbReference type="AlphaFoldDB" id="A0A9Q9IE55"/>
<dbReference type="RefSeq" id="WP_052386126.1">
    <property type="nucleotide sequence ID" value="NZ_CP073767.1"/>
</dbReference>
<dbReference type="PANTHER" id="PTHR24096">
    <property type="entry name" value="LONG-CHAIN-FATTY-ACID--COA LIGASE"/>
    <property type="match status" value="1"/>
</dbReference>